<dbReference type="EMBL" id="JANJYI010000008">
    <property type="protein sequence ID" value="KAK2638985.1"/>
    <property type="molecule type" value="Genomic_DNA"/>
</dbReference>
<name>A0AAD9WQV0_9ROSI</name>
<evidence type="ECO:0008006" key="4">
    <source>
        <dbReference type="Google" id="ProtNLM"/>
    </source>
</evidence>
<organism evidence="2 3">
    <name type="scientific">Dipteronia dyeriana</name>
    <dbReference type="NCBI Taxonomy" id="168575"/>
    <lineage>
        <taxon>Eukaryota</taxon>
        <taxon>Viridiplantae</taxon>
        <taxon>Streptophyta</taxon>
        <taxon>Embryophyta</taxon>
        <taxon>Tracheophyta</taxon>
        <taxon>Spermatophyta</taxon>
        <taxon>Magnoliopsida</taxon>
        <taxon>eudicotyledons</taxon>
        <taxon>Gunneridae</taxon>
        <taxon>Pentapetalae</taxon>
        <taxon>rosids</taxon>
        <taxon>malvids</taxon>
        <taxon>Sapindales</taxon>
        <taxon>Sapindaceae</taxon>
        <taxon>Hippocastanoideae</taxon>
        <taxon>Acereae</taxon>
        <taxon>Dipteronia</taxon>
    </lineage>
</organism>
<feature type="non-terminal residue" evidence="2">
    <location>
        <position position="149"/>
    </location>
</feature>
<feature type="signal peptide" evidence="1">
    <location>
        <begin position="1"/>
        <end position="23"/>
    </location>
</feature>
<accession>A0AAD9WQV0</accession>
<dbReference type="Proteomes" id="UP001280121">
    <property type="component" value="Unassembled WGS sequence"/>
</dbReference>
<sequence>MVLCRVTLFKAVTFALHVYTMQAAKLSSEICHKLDKLNRNFLWDQTPDKKTVHLISLDTACVPKRNGGLGIKKMKRDQLFVSPQLPNDAGGASDGIEMLDSSSASFLQDQREGRIPDVSPVPAQSLASFRRSRLRQRALELRNSAKADR</sequence>
<dbReference type="PANTHER" id="PTHR33116:SF70">
    <property type="entry name" value="NON-LTR RETROELEMENT REVERSE TRANSCRIPTASE-LIKE PROTEIN"/>
    <property type="match status" value="1"/>
</dbReference>
<evidence type="ECO:0000256" key="1">
    <source>
        <dbReference type="SAM" id="SignalP"/>
    </source>
</evidence>
<keyword evidence="1" id="KW-0732">Signal</keyword>
<reference evidence="2" key="1">
    <citation type="journal article" date="2023" name="Plant J.">
        <title>Genome sequences and population genomics provide insights into the demographic history, inbreeding, and mutation load of two 'living fossil' tree species of Dipteronia.</title>
        <authorList>
            <person name="Feng Y."/>
            <person name="Comes H.P."/>
            <person name="Chen J."/>
            <person name="Zhu S."/>
            <person name="Lu R."/>
            <person name="Zhang X."/>
            <person name="Li P."/>
            <person name="Qiu J."/>
            <person name="Olsen K.M."/>
            <person name="Qiu Y."/>
        </authorList>
    </citation>
    <scope>NUCLEOTIDE SEQUENCE</scope>
    <source>
        <strain evidence="2">KIB01</strain>
    </source>
</reference>
<protein>
    <recommendedName>
        <fullName evidence="4">Transposase</fullName>
    </recommendedName>
</protein>
<keyword evidence="3" id="KW-1185">Reference proteome</keyword>
<proteinExistence type="predicted"/>
<gene>
    <name evidence="2" type="ORF">Ddye_026780</name>
</gene>
<feature type="chain" id="PRO_5041904883" description="Transposase" evidence="1">
    <location>
        <begin position="24"/>
        <end position="149"/>
    </location>
</feature>
<evidence type="ECO:0000313" key="2">
    <source>
        <dbReference type="EMBL" id="KAK2638985.1"/>
    </source>
</evidence>
<dbReference type="PANTHER" id="PTHR33116">
    <property type="entry name" value="REVERSE TRANSCRIPTASE ZINC-BINDING DOMAIN-CONTAINING PROTEIN-RELATED-RELATED"/>
    <property type="match status" value="1"/>
</dbReference>
<comment type="caution">
    <text evidence="2">The sequence shown here is derived from an EMBL/GenBank/DDBJ whole genome shotgun (WGS) entry which is preliminary data.</text>
</comment>
<dbReference type="AlphaFoldDB" id="A0AAD9WQV0"/>
<evidence type="ECO:0000313" key="3">
    <source>
        <dbReference type="Proteomes" id="UP001280121"/>
    </source>
</evidence>